<feature type="domain" description="Xrn1 N-terminal" evidence="2">
    <location>
        <begin position="1"/>
        <end position="53"/>
    </location>
</feature>
<evidence type="ECO:0000313" key="4">
    <source>
        <dbReference type="Proteomes" id="UP000663881"/>
    </source>
</evidence>
<organism evidence="3 4">
    <name type="scientific">Adineta steineri</name>
    <dbReference type="NCBI Taxonomy" id="433720"/>
    <lineage>
        <taxon>Eukaryota</taxon>
        <taxon>Metazoa</taxon>
        <taxon>Spiralia</taxon>
        <taxon>Gnathifera</taxon>
        <taxon>Rotifera</taxon>
        <taxon>Eurotatoria</taxon>
        <taxon>Bdelloidea</taxon>
        <taxon>Adinetida</taxon>
        <taxon>Adinetidae</taxon>
        <taxon>Adineta</taxon>
    </lineage>
</organism>
<dbReference type="PANTHER" id="PTHR12341:SF7">
    <property type="entry name" value="5'-3' EXORIBONUCLEASE 1"/>
    <property type="match status" value="1"/>
</dbReference>
<dbReference type="InterPro" id="IPR004859">
    <property type="entry name" value="Xrn1_N"/>
</dbReference>
<dbReference type="InterPro" id="IPR027073">
    <property type="entry name" value="5_3_exoribonuclease"/>
</dbReference>
<feature type="non-terminal residue" evidence="3">
    <location>
        <position position="1"/>
    </location>
</feature>
<proteinExistence type="inferred from homology"/>
<evidence type="ECO:0000313" key="3">
    <source>
        <dbReference type="EMBL" id="CAF4442901.1"/>
    </source>
</evidence>
<dbReference type="Gene3D" id="3.40.50.12390">
    <property type="match status" value="1"/>
</dbReference>
<dbReference type="PANTHER" id="PTHR12341">
    <property type="entry name" value="5'-&gt;3' EXORIBONUCLEASE"/>
    <property type="match status" value="1"/>
</dbReference>
<name>A0A820S0C5_9BILA</name>
<dbReference type="AlphaFoldDB" id="A0A820S0C5"/>
<comment type="similarity">
    <text evidence="1">Belongs to the 5'-3' exonuclease family.</text>
</comment>
<feature type="non-terminal residue" evidence="3">
    <location>
        <position position="99"/>
    </location>
</feature>
<protein>
    <recommendedName>
        <fullName evidence="2">Xrn1 N-terminal domain-containing protein</fullName>
    </recommendedName>
</protein>
<dbReference type="EMBL" id="CAJOAY010034116">
    <property type="protein sequence ID" value="CAF4442901.1"/>
    <property type="molecule type" value="Genomic_DNA"/>
</dbReference>
<gene>
    <name evidence="3" type="ORF">OKA104_LOCUS53725</name>
</gene>
<evidence type="ECO:0000256" key="1">
    <source>
        <dbReference type="ARBA" id="ARBA00038299"/>
    </source>
</evidence>
<dbReference type="GO" id="GO:0000956">
    <property type="term" value="P:nuclear-transcribed mRNA catabolic process"/>
    <property type="evidence" value="ECO:0007669"/>
    <property type="project" value="TreeGrafter"/>
</dbReference>
<reference evidence="3" key="1">
    <citation type="submission" date="2021-02" db="EMBL/GenBank/DDBJ databases">
        <authorList>
            <person name="Nowell W R."/>
        </authorList>
    </citation>
    <scope>NUCLEOTIDE SEQUENCE</scope>
</reference>
<dbReference type="GO" id="GO:0016075">
    <property type="term" value="P:rRNA catabolic process"/>
    <property type="evidence" value="ECO:0007669"/>
    <property type="project" value="TreeGrafter"/>
</dbReference>
<sequence length="99" mass="11812">GEGEHKIMEYIRYTRSQPGYDVNTRHCLYGLDADLIMLGLVTHEMHFALLREEVKYGPKKISKILTPEEINWHLLQLCLLRDYIDLEFRSVKEKLKFPY</sequence>
<dbReference type="GO" id="GO:0004534">
    <property type="term" value="F:5'-3' RNA exonuclease activity"/>
    <property type="evidence" value="ECO:0007669"/>
    <property type="project" value="TreeGrafter"/>
</dbReference>
<evidence type="ECO:0000259" key="2">
    <source>
        <dbReference type="Pfam" id="PF03159"/>
    </source>
</evidence>
<dbReference type="GO" id="GO:0003723">
    <property type="term" value="F:RNA binding"/>
    <property type="evidence" value="ECO:0007669"/>
    <property type="project" value="TreeGrafter"/>
</dbReference>
<dbReference type="Proteomes" id="UP000663881">
    <property type="component" value="Unassembled WGS sequence"/>
</dbReference>
<accession>A0A820S0C5</accession>
<dbReference type="Pfam" id="PF03159">
    <property type="entry name" value="XRN_N"/>
    <property type="match status" value="1"/>
</dbReference>
<comment type="caution">
    <text evidence="3">The sequence shown here is derived from an EMBL/GenBank/DDBJ whole genome shotgun (WGS) entry which is preliminary data.</text>
</comment>
<dbReference type="GO" id="GO:0005634">
    <property type="term" value="C:nucleus"/>
    <property type="evidence" value="ECO:0007669"/>
    <property type="project" value="TreeGrafter"/>
</dbReference>